<dbReference type="SUPFAM" id="SSF56112">
    <property type="entry name" value="Protein kinase-like (PK-like)"/>
    <property type="match status" value="1"/>
</dbReference>
<dbReference type="Proteomes" id="UP001150924">
    <property type="component" value="Unassembled WGS sequence"/>
</dbReference>
<evidence type="ECO:0000256" key="6">
    <source>
        <dbReference type="SAM" id="MobiDB-lite"/>
    </source>
</evidence>
<dbReference type="PROSITE" id="PS00107">
    <property type="entry name" value="PROTEIN_KINASE_ATP"/>
    <property type="match status" value="1"/>
</dbReference>
<dbReference type="PANTHER" id="PTHR43289:SF6">
    <property type="entry name" value="SERINE_THREONINE-PROTEIN KINASE NEKL-3"/>
    <property type="match status" value="1"/>
</dbReference>
<evidence type="ECO:0000259" key="7">
    <source>
        <dbReference type="PROSITE" id="PS50011"/>
    </source>
</evidence>
<feature type="compositionally biased region" description="Basic residues" evidence="6">
    <location>
        <begin position="1093"/>
        <end position="1104"/>
    </location>
</feature>
<keyword evidence="3 8" id="KW-0418">Kinase</keyword>
<evidence type="ECO:0000256" key="1">
    <source>
        <dbReference type="ARBA" id="ARBA00022679"/>
    </source>
</evidence>
<dbReference type="RefSeq" id="WP_267769828.1">
    <property type="nucleotide sequence ID" value="NZ_JAPNKE010000002.1"/>
</dbReference>
<feature type="region of interest" description="Disordered" evidence="6">
    <location>
        <begin position="18"/>
        <end position="44"/>
    </location>
</feature>
<dbReference type="InterPro" id="IPR011044">
    <property type="entry name" value="Quino_amine_DH_bsu"/>
</dbReference>
<evidence type="ECO:0000256" key="5">
    <source>
        <dbReference type="PROSITE-ProRule" id="PRU10141"/>
    </source>
</evidence>
<gene>
    <name evidence="8" type="ORF">OV079_17055</name>
</gene>
<protein>
    <submittedName>
        <fullName evidence="8">Serine/threonine-protein kinase</fullName>
    </submittedName>
</protein>
<sequence length="1189" mass="126178">MSHAQIQESVMKLVDVDETHPDPSQADLSPDADTQATPRLRPEVLGDAAQRRTKAMVHASLFKGANEAPTIGPYQVLKLLGEGGMGVVYAAYDDKLERKVALKLIRGAALQRPQGRARTLREARALARLSHPNVVHVYQVGEVDDEVFVAMEFLTGPTLRAWLAAQPRSWREVLAVFRQAGEGLAAAHRQGVVHRDFKPANVIVGDDGRVRVVDFGLAHFGDSEALPELPAAGEPTDVLLTQTGAVLGTPAYMAAEQFAGARGDAKTDQYSFCAALYEALYGQRPFVGADVQALATAVAGGRVRSPKSGQEVPAWLHRVVLRGLQPDPAARWPSMDALLQALQATDTQTRARRVFAAIASGFGLLAGLGYMASSDAPPPAAPQDEVAAARAELTRTRDAKLLTEARAALTRDPVGAIRALTQLAGEDPGLWNGARFFAAAATARGLPAQVLQAQRALAEALPLADGGVVGRDELGAVWRWKLSDGTGEQVLDPGAAKQLLVARDAPVWAVVGETSVTVFGAGEPRTIDLREEAESGHRMWALAADGRTLTVQTWSRASGPQGPVSLRLWDLTAPEAPPRSIPLPPGVWPAVADDASRVAFADGDGTRVVGPRDGSEARLKYVGRPFALTGDARFAIASPNDDDDGWLDVVDLQTGTSRRVEAGWGTPVGEGDALFMRPEYGRQALWRESLATGAVVWRMQVPSHGGRVDQRVLVEPAGDHFAVAIGEDWAVGDLRRGGLRSFVTVPKDRLPQWGREGALLVVHRNEVRIHRPQAAAVTVHKRGPGCALAPGARWAAATPWDRSRGEFTRVELATGATATFRCPNPPAAGSDMGAMYGLNAFVDDAGQVTVIGEEGWNCWWDEQQGARVGAQPLTGWVFELPRGVARVVEAEVEVWTGPDQRAQRFTAAAKVVDLQASPSGRLLAVRSEKGVELLTVDSGAVTPVVTETSPLGAGELTAGALAWSADSAQLAVLKPLAGSLELTRWDVSGAPRELERRVLKDSPGRPRNRVAFSPAGTTLAVTHRHESLMLVIPGATLETPTPELAAFTMRSETEAVGVDFQGGPFMIDVAAGGVAADAEPGPRLVDEPADPPRRRRHGVGLRRARAGDAAASGAVRRRDAGGGARSDRGARGAVTAGRRSARRGAGRPVPGGFAVACARDGEDMVPPELSVGAARLREAGCLEYFETCC</sequence>
<feature type="binding site" evidence="5">
    <location>
        <position position="103"/>
    </location>
    <ligand>
        <name>ATP</name>
        <dbReference type="ChEBI" id="CHEBI:30616"/>
    </ligand>
</feature>
<dbReference type="AlphaFoldDB" id="A0A9X3EP16"/>
<proteinExistence type="predicted"/>
<keyword evidence="9" id="KW-1185">Reference proteome</keyword>
<dbReference type="InterPro" id="IPR017441">
    <property type="entry name" value="Protein_kinase_ATP_BS"/>
</dbReference>
<evidence type="ECO:0000256" key="4">
    <source>
        <dbReference type="ARBA" id="ARBA00022840"/>
    </source>
</evidence>
<dbReference type="InterPro" id="IPR008271">
    <property type="entry name" value="Ser/Thr_kinase_AS"/>
</dbReference>
<dbReference type="GO" id="GO:0004674">
    <property type="term" value="F:protein serine/threonine kinase activity"/>
    <property type="evidence" value="ECO:0007669"/>
    <property type="project" value="TreeGrafter"/>
</dbReference>
<dbReference type="InterPro" id="IPR015943">
    <property type="entry name" value="WD40/YVTN_repeat-like_dom_sf"/>
</dbReference>
<keyword evidence="2 5" id="KW-0547">Nucleotide-binding</keyword>
<keyword evidence="4 5" id="KW-0067">ATP-binding</keyword>
<dbReference type="Gene3D" id="3.30.200.20">
    <property type="entry name" value="Phosphorylase Kinase, domain 1"/>
    <property type="match status" value="1"/>
</dbReference>
<dbReference type="GO" id="GO:0005524">
    <property type="term" value="F:ATP binding"/>
    <property type="evidence" value="ECO:0007669"/>
    <property type="project" value="UniProtKB-UniRule"/>
</dbReference>
<organism evidence="8 9">
    <name type="scientific">Nannocystis pusilla</name>
    <dbReference type="NCBI Taxonomy" id="889268"/>
    <lineage>
        <taxon>Bacteria</taxon>
        <taxon>Pseudomonadati</taxon>
        <taxon>Myxococcota</taxon>
        <taxon>Polyangia</taxon>
        <taxon>Nannocystales</taxon>
        <taxon>Nannocystaceae</taxon>
        <taxon>Nannocystis</taxon>
    </lineage>
</organism>
<feature type="domain" description="Protein kinase" evidence="7">
    <location>
        <begin position="74"/>
        <end position="343"/>
    </location>
</feature>
<dbReference type="InterPro" id="IPR000719">
    <property type="entry name" value="Prot_kinase_dom"/>
</dbReference>
<evidence type="ECO:0000256" key="3">
    <source>
        <dbReference type="ARBA" id="ARBA00022777"/>
    </source>
</evidence>
<dbReference type="CDD" id="cd14014">
    <property type="entry name" value="STKc_PknB_like"/>
    <property type="match status" value="1"/>
</dbReference>
<dbReference type="Gene3D" id="1.10.510.10">
    <property type="entry name" value="Transferase(Phosphotransferase) domain 1"/>
    <property type="match status" value="1"/>
</dbReference>
<dbReference type="PROSITE" id="PS00108">
    <property type="entry name" value="PROTEIN_KINASE_ST"/>
    <property type="match status" value="1"/>
</dbReference>
<feature type="compositionally biased region" description="Basic and acidic residues" evidence="6">
    <location>
        <begin position="1116"/>
        <end position="1130"/>
    </location>
</feature>
<name>A0A9X3EP16_9BACT</name>
<keyword evidence="1" id="KW-0808">Transferase</keyword>
<dbReference type="SUPFAM" id="SSF50969">
    <property type="entry name" value="YVTN repeat-like/Quinoprotein amine dehydrogenase"/>
    <property type="match status" value="1"/>
</dbReference>
<dbReference type="PROSITE" id="PS50011">
    <property type="entry name" value="PROTEIN_KINASE_DOM"/>
    <property type="match status" value="1"/>
</dbReference>
<dbReference type="Pfam" id="PF00069">
    <property type="entry name" value="Pkinase"/>
    <property type="match status" value="1"/>
</dbReference>
<dbReference type="InterPro" id="IPR011009">
    <property type="entry name" value="Kinase-like_dom_sf"/>
</dbReference>
<evidence type="ECO:0000256" key="2">
    <source>
        <dbReference type="ARBA" id="ARBA00022741"/>
    </source>
</evidence>
<feature type="region of interest" description="Disordered" evidence="6">
    <location>
        <begin position="1077"/>
        <end position="1147"/>
    </location>
</feature>
<evidence type="ECO:0000313" key="9">
    <source>
        <dbReference type="Proteomes" id="UP001150924"/>
    </source>
</evidence>
<evidence type="ECO:0000313" key="8">
    <source>
        <dbReference type="EMBL" id="MCY1007235.1"/>
    </source>
</evidence>
<accession>A0A9X3EP16</accession>
<dbReference type="Gene3D" id="2.130.10.10">
    <property type="entry name" value="YVTN repeat-like/Quinoprotein amine dehydrogenase"/>
    <property type="match status" value="1"/>
</dbReference>
<reference evidence="8" key="1">
    <citation type="submission" date="2022-11" db="EMBL/GenBank/DDBJ databases">
        <title>Minimal conservation of predation-associated metabolite biosynthetic gene clusters underscores biosynthetic potential of Myxococcota including descriptions for ten novel species: Archangium lansinium sp. nov., Myxococcus landrumus sp. nov., Nannocystis bai.</title>
        <authorList>
            <person name="Ahearne A."/>
            <person name="Stevens C."/>
            <person name="Phillips K."/>
        </authorList>
    </citation>
    <scope>NUCLEOTIDE SEQUENCE</scope>
    <source>
        <strain evidence="8">Na p29</strain>
    </source>
</reference>
<dbReference type="PANTHER" id="PTHR43289">
    <property type="entry name" value="MITOGEN-ACTIVATED PROTEIN KINASE KINASE KINASE 20-RELATED"/>
    <property type="match status" value="1"/>
</dbReference>
<comment type="caution">
    <text evidence="8">The sequence shown here is derived from an EMBL/GenBank/DDBJ whole genome shotgun (WGS) entry which is preliminary data.</text>
</comment>
<dbReference type="EMBL" id="JAPNKE010000002">
    <property type="protein sequence ID" value="MCY1007235.1"/>
    <property type="molecule type" value="Genomic_DNA"/>
</dbReference>